<gene>
    <name evidence="2" type="ORF">PPRIM_AZ9-3.1.T1620106</name>
</gene>
<dbReference type="EMBL" id="CAJJDM010000169">
    <property type="protein sequence ID" value="CAD8115095.1"/>
    <property type="molecule type" value="Genomic_DNA"/>
</dbReference>
<feature type="region of interest" description="Disordered" evidence="1">
    <location>
        <begin position="79"/>
        <end position="134"/>
    </location>
</feature>
<keyword evidence="3" id="KW-1185">Reference proteome</keyword>
<feature type="compositionally biased region" description="Acidic residues" evidence="1">
    <location>
        <begin position="92"/>
        <end position="132"/>
    </location>
</feature>
<comment type="caution">
    <text evidence="2">The sequence shown here is derived from an EMBL/GenBank/DDBJ whole genome shotgun (WGS) entry which is preliminary data.</text>
</comment>
<reference evidence="2" key="1">
    <citation type="submission" date="2021-01" db="EMBL/GenBank/DDBJ databases">
        <authorList>
            <consortium name="Genoscope - CEA"/>
            <person name="William W."/>
        </authorList>
    </citation>
    <scope>NUCLEOTIDE SEQUENCE</scope>
</reference>
<protein>
    <submittedName>
        <fullName evidence="2">Uncharacterized protein</fullName>
    </submittedName>
</protein>
<proteinExistence type="predicted"/>
<organism evidence="2 3">
    <name type="scientific">Paramecium primaurelia</name>
    <dbReference type="NCBI Taxonomy" id="5886"/>
    <lineage>
        <taxon>Eukaryota</taxon>
        <taxon>Sar</taxon>
        <taxon>Alveolata</taxon>
        <taxon>Ciliophora</taxon>
        <taxon>Intramacronucleata</taxon>
        <taxon>Oligohymenophorea</taxon>
        <taxon>Peniculida</taxon>
        <taxon>Parameciidae</taxon>
        <taxon>Paramecium</taxon>
    </lineage>
</organism>
<dbReference type="OMA" id="ANSTPCF"/>
<evidence type="ECO:0000256" key="1">
    <source>
        <dbReference type="SAM" id="MobiDB-lite"/>
    </source>
</evidence>
<feature type="compositionally biased region" description="Low complexity" evidence="1">
    <location>
        <begin position="79"/>
        <end position="91"/>
    </location>
</feature>
<accession>A0A8S1QKU8</accession>
<name>A0A8S1QKU8_PARPR</name>
<evidence type="ECO:0000313" key="3">
    <source>
        <dbReference type="Proteomes" id="UP000688137"/>
    </source>
</evidence>
<sequence>MEFENHNSQANSTPCFQNSFLFTPDQSQQFYTVPNNTMNPFTNQFQQFQQPQFWNQGTNLIAQQNQFNLNPVFQQAPIQMNTQQFFQQPQDQNEEDYDQDYQPGEEEESSSSESEEQEEDLQEEEQFDDPDFDLQAYLKVRDQL</sequence>
<dbReference type="AlphaFoldDB" id="A0A8S1QKU8"/>
<evidence type="ECO:0000313" key="2">
    <source>
        <dbReference type="EMBL" id="CAD8115095.1"/>
    </source>
</evidence>
<dbReference type="Proteomes" id="UP000688137">
    <property type="component" value="Unassembled WGS sequence"/>
</dbReference>